<name>A0ACC2DRZ7_DIPCM</name>
<dbReference type="EMBL" id="CM055096">
    <property type="protein sequence ID" value="KAJ7557052.1"/>
    <property type="molecule type" value="Genomic_DNA"/>
</dbReference>
<dbReference type="Proteomes" id="UP001162992">
    <property type="component" value="Chromosome 5"/>
</dbReference>
<evidence type="ECO:0000313" key="1">
    <source>
        <dbReference type="EMBL" id="KAJ7557052.1"/>
    </source>
</evidence>
<accession>A0ACC2DRZ7</accession>
<proteinExistence type="predicted"/>
<reference evidence="2" key="1">
    <citation type="journal article" date="2024" name="Proc. Natl. Acad. Sci. U.S.A.">
        <title>Extraordinary preservation of gene collinearity over three hundred million years revealed in homosporous lycophytes.</title>
        <authorList>
            <person name="Li C."/>
            <person name="Wickell D."/>
            <person name="Kuo L.Y."/>
            <person name="Chen X."/>
            <person name="Nie B."/>
            <person name="Liao X."/>
            <person name="Peng D."/>
            <person name="Ji J."/>
            <person name="Jenkins J."/>
            <person name="Williams M."/>
            <person name="Shu S."/>
            <person name="Plott C."/>
            <person name="Barry K."/>
            <person name="Rajasekar S."/>
            <person name="Grimwood J."/>
            <person name="Han X."/>
            <person name="Sun S."/>
            <person name="Hou Z."/>
            <person name="He W."/>
            <person name="Dai G."/>
            <person name="Sun C."/>
            <person name="Schmutz J."/>
            <person name="Leebens-Mack J.H."/>
            <person name="Li F.W."/>
            <person name="Wang L."/>
        </authorList>
    </citation>
    <scope>NUCLEOTIDE SEQUENCE [LARGE SCALE GENOMIC DNA]</scope>
    <source>
        <strain evidence="2">cv. PW_Plant_1</strain>
    </source>
</reference>
<protein>
    <submittedName>
        <fullName evidence="1">Uncharacterized protein</fullName>
    </submittedName>
</protein>
<comment type="caution">
    <text evidence="1">The sequence shown here is derived from an EMBL/GenBank/DDBJ whole genome shotgun (WGS) entry which is preliminary data.</text>
</comment>
<keyword evidence="2" id="KW-1185">Reference proteome</keyword>
<evidence type="ECO:0000313" key="2">
    <source>
        <dbReference type="Proteomes" id="UP001162992"/>
    </source>
</evidence>
<gene>
    <name evidence="1" type="ORF">O6H91_05G110000</name>
</gene>
<sequence length="308" mass="33050">MKEGGSPDKGKQKSKDPSLMAKLSAAEKEKTKLRERQRRAITTKIFSGLRKHGGYNLPPRADINDVLKALAVEAGWIVESDGTTYRRPQASQPPYSSQTYPTLRQPMASSRTASLTRSGSSLGGFAYIPGLLIDQMDSRGGDCSTTASPRHMGASAHSNSSSMTLMQPNSNMSSPFTSPASSEGAANVQMLNPFVGNLPSGFLPCGPISDGHDLDVSGLRDDSSFAYFSADTLEAREVSRNNINQLQNLIFNAAQQNQSMFGPRNIPPLAIPPLAMLSQQYPFLQEQRASNENTPLGSPQGHGCPGGF</sequence>
<organism evidence="1 2">
    <name type="scientific">Diphasiastrum complanatum</name>
    <name type="common">Issler's clubmoss</name>
    <name type="synonym">Lycopodium complanatum</name>
    <dbReference type="NCBI Taxonomy" id="34168"/>
    <lineage>
        <taxon>Eukaryota</taxon>
        <taxon>Viridiplantae</taxon>
        <taxon>Streptophyta</taxon>
        <taxon>Embryophyta</taxon>
        <taxon>Tracheophyta</taxon>
        <taxon>Lycopodiopsida</taxon>
        <taxon>Lycopodiales</taxon>
        <taxon>Lycopodiaceae</taxon>
        <taxon>Lycopodioideae</taxon>
        <taxon>Diphasiastrum</taxon>
    </lineage>
</organism>